<name>A0A368H4B7_ANCCA</name>
<keyword evidence="3" id="KW-1185">Reference proteome</keyword>
<dbReference type="InterPro" id="IPR019421">
    <property type="entry name" value="7TM_GPCR_serpentine_rcpt_Srd"/>
</dbReference>
<proteinExistence type="predicted"/>
<keyword evidence="1" id="KW-0472">Membrane</keyword>
<evidence type="ECO:0000313" key="3">
    <source>
        <dbReference type="Proteomes" id="UP000252519"/>
    </source>
</evidence>
<dbReference type="OrthoDB" id="5869060at2759"/>
<comment type="caution">
    <text evidence="2">The sequence shown here is derived from an EMBL/GenBank/DDBJ whole genome shotgun (WGS) entry which is preliminary data.</text>
</comment>
<feature type="transmembrane region" description="Helical" evidence="1">
    <location>
        <begin position="7"/>
        <end position="26"/>
    </location>
</feature>
<reference evidence="2 3" key="1">
    <citation type="submission" date="2014-10" db="EMBL/GenBank/DDBJ databases">
        <title>Draft genome of the hookworm Ancylostoma caninum.</title>
        <authorList>
            <person name="Mitreva M."/>
        </authorList>
    </citation>
    <scope>NUCLEOTIDE SEQUENCE [LARGE SCALE GENOMIC DNA]</scope>
    <source>
        <strain evidence="2 3">Baltimore</strain>
    </source>
</reference>
<dbReference type="Proteomes" id="UP000252519">
    <property type="component" value="Unassembled WGS sequence"/>
</dbReference>
<evidence type="ECO:0000256" key="1">
    <source>
        <dbReference type="SAM" id="Phobius"/>
    </source>
</evidence>
<sequence length="102" mass="11982">MSTQNARIFKLMIKALIIQSFMPVFFSFPTKILYLSVQFGAFHSMTAEYLMFAMSPVASYHEEAEVRKKDLDYFHCGDRRAVEDFDEKRPFLIEMHCNTVLI</sequence>
<keyword evidence="1" id="KW-1133">Transmembrane helix</keyword>
<dbReference type="Pfam" id="PF10317">
    <property type="entry name" value="7TM_GPCR_Srd"/>
    <property type="match status" value="1"/>
</dbReference>
<evidence type="ECO:0000313" key="2">
    <source>
        <dbReference type="EMBL" id="RCN51424.1"/>
    </source>
</evidence>
<dbReference type="AlphaFoldDB" id="A0A368H4B7"/>
<organism evidence="2 3">
    <name type="scientific">Ancylostoma caninum</name>
    <name type="common">Dog hookworm</name>
    <dbReference type="NCBI Taxonomy" id="29170"/>
    <lineage>
        <taxon>Eukaryota</taxon>
        <taxon>Metazoa</taxon>
        <taxon>Ecdysozoa</taxon>
        <taxon>Nematoda</taxon>
        <taxon>Chromadorea</taxon>
        <taxon>Rhabditida</taxon>
        <taxon>Rhabditina</taxon>
        <taxon>Rhabditomorpha</taxon>
        <taxon>Strongyloidea</taxon>
        <taxon>Ancylostomatidae</taxon>
        <taxon>Ancylostomatinae</taxon>
        <taxon>Ancylostoma</taxon>
    </lineage>
</organism>
<gene>
    <name evidence="2" type="ORF">ANCCAN_02375</name>
</gene>
<keyword evidence="1" id="KW-0812">Transmembrane</keyword>
<accession>A0A368H4B7</accession>
<dbReference type="EMBL" id="JOJR01000013">
    <property type="protein sequence ID" value="RCN51424.1"/>
    <property type="molecule type" value="Genomic_DNA"/>
</dbReference>
<protein>
    <submittedName>
        <fullName evidence="2">Uncharacterized protein</fullName>
    </submittedName>
</protein>